<sequence>AREVKWWKRRAGTLEGSRREVKSLASLKVSQRRERKAAET</sequence>
<dbReference type="AlphaFoldDB" id="A0A2K3KR84"/>
<name>A0A2K3KR84_TRIPR</name>
<feature type="non-terminal residue" evidence="1">
    <location>
        <position position="1"/>
    </location>
</feature>
<protein>
    <submittedName>
        <fullName evidence="1">Uncharacterized protein</fullName>
    </submittedName>
</protein>
<accession>A0A2K3KR84</accession>
<evidence type="ECO:0000313" key="1">
    <source>
        <dbReference type="EMBL" id="PNX68786.1"/>
    </source>
</evidence>
<reference evidence="1 2" key="2">
    <citation type="journal article" date="2017" name="Front. Plant Sci.">
        <title>Gene Classification and Mining of Molecular Markers Useful in Red Clover (Trifolium pratense) Breeding.</title>
        <authorList>
            <person name="Istvanek J."/>
            <person name="Dluhosova J."/>
            <person name="Dluhos P."/>
            <person name="Patkova L."/>
            <person name="Nedelnik J."/>
            <person name="Repkova J."/>
        </authorList>
    </citation>
    <scope>NUCLEOTIDE SEQUENCE [LARGE SCALE GENOMIC DNA]</scope>
    <source>
        <strain evidence="2">cv. Tatra</strain>
        <tissue evidence="1">Young leaves</tissue>
    </source>
</reference>
<dbReference type="EMBL" id="ASHM01234377">
    <property type="protein sequence ID" value="PNX68786.1"/>
    <property type="molecule type" value="Genomic_DNA"/>
</dbReference>
<comment type="caution">
    <text evidence="1">The sequence shown here is derived from an EMBL/GenBank/DDBJ whole genome shotgun (WGS) entry which is preliminary data.</text>
</comment>
<reference evidence="1 2" key="1">
    <citation type="journal article" date="2014" name="Am. J. Bot.">
        <title>Genome assembly and annotation for red clover (Trifolium pratense; Fabaceae).</title>
        <authorList>
            <person name="Istvanek J."/>
            <person name="Jaros M."/>
            <person name="Krenek A."/>
            <person name="Repkova J."/>
        </authorList>
    </citation>
    <scope>NUCLEOTIDE SEQUENCE [LARGE SCALE GENOMIC DNA]</scope>
    <source>
        <strain evidence="2">cv. Tatra</strain>
        <tissue evidence="1">Young leaves</tissue>
    </source>
</reference>
<proteinExistence type="predicted"/>
<evidence type="ECO:0000313" key="2">
    <source>
        <dbReference type="Proteomes" id="UP000236291"/>
    </source>
</evidence>
<gene>
    <name evidence="1" type="ORF">L195_g064138</name>
</gene>
<dbReference type="Proteomes" id="UP000236291">
    <property type="component" value="Unassembled WGS sequence"/>
</dbReference>
<organism evidence="1 2">
    <name type="scientific">Trifolium pratense</name>
    <name type="common">Red clover</name>
    <dbReference type="NCBI Taxonomy" id="57577"/>
    <lineage>
        <taxon>Eukaryota</taxon>
        <taxon>Viridiplantae</taxon>
        <taxon>Streptophyta</taxon>
        <taxon>Embryophyta</taxon>
        <taxon>Tracheophyta</taxon>
        <taxon>Spermatophyta</taxon>
        <taxon>Magnoliopsida</taxon>
        <taxon>eudicotyledons</taxon>
        <taxon>Gunneridae</taxon>
        <taxon>Pentapetalae</taxon>
        <taxon>rosids</taxon>
        <taxon>fabids</taxon>
        <taxon>Fabales</taxon>
        <taxon>Fabaceae</taxon>
        <taxon>Papilionoideae</taxon>
        <taxon>50 kb inversion clade</taxon>
        <taxon>NPAAA clade</taxon>
        <taxon>Hologalegina</taxon>
        <taxon>IRL clade</taxon>
        <taxon>Trifolieae</taxon>
        <taxon>Trifolium</taxon>
    </lineage>
</organism>